<dbReference type="InterPro" id="IPR001938">
    <property type="entry name" value="Thaumatin"/>
</dbReference>
<dbReference type="SMART" id="SM00205">
    <property type="entry name" value="THN"/>
    <property type="match status" value="1"/>
</dbReference>
<proteinExistence type="predicted"/>
<dbReference type="SUPFAM" id="SSF49870">
    <property type="entry name" value="Osmotin, thaumatin-like protein"/>
    <property type="match status" value="1"/>
</dbReference>
<gene>
    <name evidence="2" type="ORF">NCGR_LOCUS52726</name>
</gene>
<sequence length="280" mass="28155">MDVPAGTQSGRVWGRTGCSFNGGSGSCQTGDCGGALSCTLSGQPPMTLAEFTIGGSQDFYDISVIDGNNLAMQFSCSTGVTLNCGGSSCPDAYLFPSDNNKTHAYNGNSNSEGDLVVAVAAAGMGLGVVVEKEVGVGAAGAATVEGHAGAAGESHGEVIAVDHRDVVEVLAAAERELGQRHGRLPGERAGVVARLAAPAVAVEGAARAAPHAAGACAGRDEQAPRLPRVQPPAPAHWGGCWPHREAAVVPDGEGGGARAGHRGGGKEQQEDRGRGGRHWC</sequence>
<evidence type="ECO:0000256" key="1">
    <source>
        <dbReference type="SAM" id="MobiDB-lite"/>
    </source>
</evidence>
<feature type="compositionally biased region" description="Basic and acidic residues" evidence="1">
    <location>
        <begin position="264"/>
        <end position="274"/>
    </location>
</feature>
<dbReference type="PROSITE" id="PS00316">
    <property type="entry name" value="THAUMATIN_1"/>
    <property type="match status" value="1"/>
</dbReference>
<dbReference type="OrthoDB" id="430315at2759"/>
<dbReference type="PROSITE" id="PS51367">
    <property type="entry name" value="THAUMATIN_2"/>
    <property type="match status" value="1"/>
</dbReference>
<dbReference type="Gene3D" id="2.60.110.10">
    <property type="entry name" value="Thaumatin"/>
    <property type="match status" value="1"/>
</dbReference>
<feature type="region of interest" description="Disordered" evidence="1">
    <location>
        <begin position="248"/>
        <end position="280"/>
    </location>
</feature>
<comment type="caution">
    <text evidence="2">The sequence shown here is derived from an EMBL/GenBank/DDBJ whole genome shotgun (WGS) entry which is preliminary data.</text>
</comment>
<dbReference type="PRINTS" id="PR00347">
    <property type="entry name" value="THAUMATIN"/>
</dbReference>
<name>A0A811RHI0_9POAL</name>
<accession>A0A811RHI0</accession>
<dbReference type="Pfam" id="PF00314">
    <property type="entry name" value="Thaumatin"/>
    <property type="match status" value="1"/>
</dbReference>
<dbReference type="InterPro" id="IPR017949">
    <property type="entry name" value="Thaumatin_CS"/>
</dbReference>
<evidence type="ECO:0008006" key="4">
    <source>
        <dbReference type="Google" id="ProtNLM"/>
    </source>
</evidence>
<dbReference type="InterPro" id="IPR037176">
    <property type="entry name" value="Osmotin/thaumatin-like_sf"/>
</dbReference>
<evidence type="ECO:0000313" key="2">
    <source>
        <dbReference type="EMBL" id="CAD6269422.1"/>
    </source>
</evidence>
<evidence type="ECO:0000313" key="3">
    <source>
        <dbReference type="Proteomes" id="UP000604825"/>
    </source>
</evidence>
<dbReference type="AlphaFoldDB" id="A0A811RHI0"/>
<organism evidence="2 3">
    <name type="scientific">Miscanthus lutarioriparius</name>
    <dbReference type="NCBI Taxonomy" id="422564"/>
    <lineage>
        <taxon>Eukaryota</taxon>
        <taxon>Viridiplantae</taxon>
        <taxon>Streptophyta</taxon>
        <taxon>Embryophyta</taxon>
        <taxon>Tracheophyta</taxon>
        <taxon>Spermatophyta</taxon>
        <taxon>Magnoliopsida</taxon>
        <taxon>Liliopsida</taxon>
        <taxon>Poales</taxon>
        <taxon>Poaceae</taxon>
        <taxon>PACMAD clade</taxon>
        <taxon>Panicoideae</taxon>
        <taxon>Andropogonodae</taxon>
        <taxon>Andropogoneae</taxon>
        <taxon>Saccharinae</taxon>
        <taxon>Miscanthus</taxon>
    </lineage>
</organism>
<keyword evidence="3" id="KW-1185">Reference proteome</keyword>
<dbReference type="PANTHER" id="PTHR31048">
    <property type="entry name" value="OS03G0233200 PROTEIN"/>
    <property type="match status" value="1"/>
</dbReference>
<reference evidence="2" key="1">
    <citation type="submission" date="2020-10" db="EMBL/GenBank/DDBJ databases">
        <authorList>
            <person name="Han B."/>
            <person name="Lu T."/>
            <person name="Zhao Q."/>
            <person name="Huang X."/>
            <person name="Zhao Y."/>
        </authorList>
    </citation>
    <scope>NUCLEOTIDE SEQUENCE</scope>
</reference>
<protein>
    <recommendedName>
        <fullName evidence="4">Thaumatin-like protein</fullName>
    </recommendedName>
</protein>
<dbReference type="EMBL" id="CAJGYO010000015">
    <property type="protein sequence ID" value="CAD6269422.1"/>
    <property type="molecule type" value="Genomic_DNA"/>
</dbReference>
<dbReference type="Proteomes" id="UP000604825">
    <property type="component" value="Unassembled WGS sequence"/>
</dbReference>